<evidence type="ECO:0000313" key="2">
    <source>
        <dbReference type="Proteomes" id="UP000579250"/>
    </source>
</evidence>
<sequence>MNLRAFEWDALPRLMSRAEGVLKVPKPTSRYVIVQAAWTFNGDRPTMMIYLSDEYGGGYLAVNQKGEVIKTVPSSS</sequence>
<keyword evidence="2" id="KW-1185">Reference proteome</keyword>
<protein>
    <submittedName>
        <fullName evidence="1">Uncharacterized protein</fullName>
    </submittedName>
</protein>
<organism evidence="1 2">
    <name type="scientific">Actinomadura latina</name>
    <dbReference type="NCBI Taxonomy" id="163603"/>
    <lineage>
        <taxon>Bacteria</taxon>
        <taxon>Bacillati</taxon>
        <taxon>Actinomycetota</taxon>
        <taxon>Actinomycetes</taxon>
        <taxon>Streptosporangiales</taxon>
        <taxon>Thermomonosporaceae</taxon>
        <taxon>Actinomadura</taxon>
    </lineage>
</organism>
<proteinExistence type="predicted"/>
<accession>A0A846YWV5</accession>
<dbReference type="EMBL" id="JAAXPI010000016">
    <property type="protein sequence ID" value="NKZ04969.1"/>
    <property type="molecule type" value="Genomic_DNA"/>
</dbReference>
<dbReference type="AlphaFoldDB" id="A0A846YWV5"/>
<name>A0A846YWV5_9ACTN</name>
<gene>
    <name evidence="1" type="ORF">HGB48_14615</name>
</gene>
<comment type="caution">
    <text evidence="1">The sequence shown here is derived from an EMBL/GenBank/DDBJ whole genome shotgun (WGS) entry which is preliminary data.</text>
</comment>
<evidence type="ECO:0000313" key="1">
    <source>
        <dbReference type="EMBL" id="NKZ04969.1"/>
    </source>
</evidence>
<dbReference type="RefSeq" id="WP_067627713.1">
    <property type="nucleotide sequence ID" value="NZ_JAAXPI010000016.1"/>
</dbReference>
<reference evidence="1 2" key="1">
    <citation type="submission" date="2020-04" db="EMBL/GenBank/DDBJ databases">
        <title>MicrobeNet Type strains.</title>
        <authorList>
            <person name="Nicholson A.C."/>
        </authorList>
    </citation>
    <scope>NUCLEOTIDE SEQUENCE [LARGE SCALE GENOMIC DNA]</scope>
    <source>
        <strain evidence="1 2">ATCC BAA-277</strain>
    </source>
</reference>
<dbReference type="Proteomes" id="UP000579250">
    <property type="component" value="Unassembled WGS sequence"/>
</dbReference>